<gene>
    <name evidence="8" type="ORF">F6J89_27635</name>
</gene>
<feature type="coiled-coil region" evidence="6">
    <location>
        <begin position="32"/>
        <end position="70"/>
    </location>
</feature>
<evidence type="ECO:0000256" key="3">
    <source>
        <dbReference type="ARBA" id="ARBA00022692"/>
    </source>
</evidence>
<keyword evidence="6" id="KW-0175">Coiled coil</keyword>
<dbReference type="EMBL" id="JAAHFQ010000774">
    <property type="protein sequence ID" value="NER31289.1"/>
    <property type="molecule type" value="Genomic_DNA"/>
</dbReference>
<keyword evidence="3" id="KW-0812">Transmembrane</keyword>
<evidence type="ECO:0000256" key="4">
    <source>
        <dbReference type="ARBA" id="ARBA00022989"/>
    </source>
</evidence>
<dbReference type="Gene3D" id="2.40.30.170">
    <property type="match status" value="1"/>
</dbReference>
<dbReference type="PANTHER" id="PTHR30386:SF26">
    <property type="entry name" value="TRANSPORT PROTEIN COMB"/>
    <property type="match status" value="1"/>
</dbReference>
<dbReference type="Pfam" id="PF26002">
    <property type="entry name" value="Beta-barrel_AprE"/>
    <property type="match status" value="1"/>
</dbReference>
<evidence type="ECO:0000256" key="1">
    <source>
        <dbReference type="ARBA" id="ARBA00004167"/>
    </source>
</evidence>
<evidence type="ECO:0000256" key="2">
    <source>
        <dbReference type="ARBA" id="ARBA00009477"/>
    </source>
</evidence>
<dbReference type="PRINTS" id="PR01490">
    <property type="entry name" value="RTXTOXIND"/>
</dbReference>
<dbReference type="Gene3D" id="2.40.50.100">
    <property type="match status" value="1"/>
</dbReference>
<feature type="domain" description="AprE-like beta-barrel" evidence="7">
    <location>
        <begin position="109"/>
        <end position="209"/>
    </location>
</feature>
<dbReference type="PANTHER" id="PTHR30386">
    <property type="entry name" value="MEMBRANE FUSION SUBUNIT OF EMRAB-TOLC MULTIDRUG EFFLUX PUMP"/>
    <property type="match status" value="1"/>
</dbReference>
<sequence length="229" mass="25130">MIAAKAINPSNAEVKMATERISQQKASGEATIAILNREKEALIQQRIEVQKQLERNKSELEQVEKDLSKTIITAPADGIILKLNLRNSGQTVQPGEKIAQIAPSNTPWVVKALVTAADIGKVKTDQKTQLRISACPYPDYGTLKGVVTSVSPDAITSQNNSNTEPLTAKNSSQANAFYEVTIEPESLSLSQGNHQCYIQLGMQGRVDIISREESVLRFFLRKARLITDL</sequence>
<dbReference type="InterPro" id="IPR050739">
    <property type="entry name" value="MFP"/>
</dbReference>
<dbReference type="AlphaFoldDB" id="A0A6B3NDU3"/>
<evidence type="ECO:0000256" key="5">
    <source>
        <dbReference type="ARBA" id="ARBA00023136"/>
    </source>
</evidence>
<evidence type="ECO:0000256" key="6">
    <source>
        <dbReference type="SAM" id="Coils"/>
    </source>
</evidence>
<comment type="subcellular location">
    <subcellularLocation>
        <location evidence="1">Membrane</location>
        <topology evidence="1">Single-pass membrane protein</topology>
    </subcellularLocation>
</comment>
<evidence type="ECO:0000259" key="7">
    <source>
        <dbReference type="Pfam" id="PF26002"/>
    </source>
</evidence>
<dbReference type="InterPro" id="IPR058982">
    <property type="entry name" value="Beta-barrel_AprE"/>
</dbReference>
<protein>
    <submittedName>
        <fullName evidence="8">HlyD family efflux transporter periplasmic adaptor subunit</fullName>
    </submittedName>
</protein>
<accession>A0A6B3NDU3</accession>
<dbReference type="GO" id="GO:0016020">
    <property type="term" value="C:membrane"/>
    <property type="evidence" value="ECO:0007669"/>
    <property type="project" value="UniProtKB-SubCell"/>
</dbReference>
<comment type="caution">
    <text evidence="8">The sequence shown here is derived from an EMBL/GenBank/DDBJ whole genome shotgun (WGS) entry which is preliminary data.</text>
</comment>
<organism evidence="8">
    <name type="scientific">Symploca sp. SIO1C4</name>
    <dbReference type="NCBI Taxonomy" id="2607765"/>
    <lineage>
        <taxon>Bacteria</taxon>
        <taxon>Bacillati</taxon>
        <taxon>Cyanobacteriota</taxon>
        <taxon>Cyanophyceae</taxon>
        <taxon>Coleofasciculales</taxon>
        <taxon>Coleofasciculaceae</taxon>
        <taxon>Symploca</taxon>
    </lineage>
</organism>
<proteinExistence type="inferred from homology"/>
<evidence type="ECO:0000313" key="8">
    <source>
        <dbReference type="EMBL" id="NER31289.1"/>
    </source>
</evidence>
<name>A0A6B3NDU3_9CYAN</name>
<keyword evidence="5" id="KW-0472">Membrane</keyword>
<comment type="similarity">
    <text evidence="2">Belongs to the membrane fusion protein (MFP) (TC 8.A.1) family.</text>
</comment>
<keyword evidence="4" id="KW-1133">Transmembrane helix</keyword>
<reference evidence="8" key="1">
    <citation type="submission" date="2019-11" db="EMBL/GenBank/DDBJ databases">
        <title>Genomic insights into an expanded diversity of filamentous marine cyanobacteria reveals the extraordinary biosynthetic potential of Moorea and Okeania.</title>
        <authorList>
            <person name="Ferreira Leao T."/>
            <person name="Wang M."/>
            <person name="Moss N."/>
            <person name="Da Silva R."/>
            <person name="Sanders J."/>
            <person name="Nurk S."/>
            <person name="Gurevich A."/>
            <person name="Humphrey G."/>
            <person name="Reher R."/>
            <person name="Zhu Q."/>
            <person name="Belda-Ferre P."/>
            <person name="Glukhov E."/>
            <person name="Rex R."/>
            <person name="Dorrestein P.C."/>
            <person name="Knight R."/>
            <person name="Pevzner P."/>
            <person name="Gerwick W.H."/>
            <person name="Gerwick L."/>
        </authorList>
    </citation>
    <scope>NUCLEOTIDE SEQUENCE</scope>
    <source>
        <strain evidence="8">SIO1C4</strain>
    </source>
</reference>